<evidence type="ECO:0000256" key="6">
    <source>
        <dbReference type="ARBA" id="ARBA00023136"/>
    </source>
</evidence>
<protein>
    <submittedName>
        <fullName evidence="9">Membrane protein DedA with SNARE-associated domain</fullName>
    </submittedName>
</protein>
<evidence type="ECO:0000256" key="3">
    <source>
        <dbReference type="ARBA" id="ARBA00022475"/>
    </source>
</evidence>
<evidence type="ECO:0000313" key="10">
    <source>
        <dbReference type="Proteomes" id="UP000239895"/>
    </source>
</evidence>
<name>A0ABX5EBU9_9MICO</name>
<dbReference type="InterPro" id="IPR051311">
    <property type="entry name" value="DedA_domain"/>
</dbReference>
<evidence type="ECO:0000256" key="5">
    <source>
        <dbReference type="ARBA" id="ARBA00022989"/>
    </source>
</evidence>
<keyword evidence="5 7" id="KW-1133">Transmembrane helix</keyword>
<dbReference type="Pfam" id="PF09335">
    <property type="entry name" value="VTT_dom"/>
    <property type="match status" value="1"/>
</dbReference>
<keyword evidence="10" id="KW-1185">Reference proteome</keyword>
<sequence>MLVALTVAAAADDAGRHGVFTLDGFPFWAVYVVAFCIVMARAQATYWLGRGVARGMGGTRVARLLTSPRAVEVIDRIHRWGPPAVTVSFLTVGVQTVVNLAAGYLRMPFGRYLVALTFGCLIWAAVWTTVGTAVVYGAILLFLLHPAALAAAAALVAGLAAWLVRRRRARVRAAESAADAAEAATEQA</sequence>
<evidence type="ECO:0000256" key="1">
    <source>
        <dbReference type="ARBA" id="ARBA00004651"/>
    </source>
</evidence>
<feature type="domain" description="VTT" evidence="8">
    <location>
        <begin position="25"/>
        <end position="132"/>
    </location>
</feature>
<feature type="transmembrane region" description="Helical" evidence="7">
    <location>
        <begin position="142"/>
        <end position="164"/>
    </location>
</feature>
<dbReference type="EMBL" id="PVTX01000008">
    <property type="protein sequence ID" value="PRZ05053.1"/>
    <property type="molecule type" value="Genomic_DNA"/>
</dbReference>
<evidence type="ECO:0000256" key="4">
    <source>
        <dbReference type="ARBA" id="ARBA00022692"/>
    </source>
</evidence>
<dbReference type="InterPro" id="IPR032816">
    <property type="entry name" value="VTT_dom"/>
</dbReference>
<feature type="transmembrane region" description="Helical" evidence="7">
    <location>
        <begin position="27"/>
        <end position="48"/>
    </location>
</feature>
<reference evidence="9 10" key="1">
    <citation type="submission" date="2018-03" db="EMBL/GenBank/DDBJ databases">
        <title>Comparative analysis of microorganisms from saline springs in Andes Mountain Range, Colombia.</title>
        <authorList>
            <person name="Rubin E."/>
        </authorList>
    </citation>
    <scope>NUCLEOTIDE SEQUENCE [LARGE SCALE GENOMIC DNA]</scope>
    <source>
        <strain evidence="9 10">CG 23</strain>
    </source>
</reference>
<dbReference type="PANTHER" id="PTHR42709:SF6">
    <property type="entry name" value="UNDECAPRENYL PHOSPHATE TRANSPORTER A"/>
    <property type="match status" value="1"/>
</dbReference>
<feature type="transmembrane region" description="Helical" evidence="7">
    <location>
        <begin position="112"/>
        <end position="136"/>
    </location>
</feature>
<comment type="similarity">
    <text evidence="2">Belongs to the DedA family.</text>
</comment>
<keyword evidence="4 7" id="KW-0812">Transmembrane</keyword>
<keyword evidence="6 7" id="KW-0472">Membrane</keyword>
<dbReference type="PANTHER" id="PTHR42709">
    <property type="entry name" value="ALKALINE PHOSPHATASE LIKE PROTEIN"/>
    <property type="match status" value="1"/>
</dbReference>
<evidence type="ECO:0000256" key="2">
    <source>
        <dbReference type="ARBA" id="ARBA00010792"/>
    </source>
</evidence>
<evidence type="ECO:0000259" key="8">
    <source>
        <dbReference type="Pfam" id="PF09335"/>
    </source>
</evidence>
<comment type="subcellular location">
    <subcellularLocation>
        <location evidence="1">Cell membrane</location>
        <topology evidence="1">Multi-pass membrane protein</topology>
    </subcellularLocation>
</comment>
<organism evidence="9 10">
    <name type="scientific">Isoptericola halotolerans</name>
    <dbReference type="NCBI Taxonomy" id="300560"/>
    <lineage>
        <taxon>Bacteria</taxon>
        <taxon>Bacillati</taxon>
        <taxon>Actinomycetota</taxon>
        <taxon>Actinomycetes</taxon>
        <taxon>Micrococcales</taxon>
        <taxon>Promicromonosporaceae</taxon>
        <taxon>Isoptericola</taxon>
    </lineage>
</organism>
<keyword evidence="3" id="KW-1003">Cell membrane</keyword>
<accession>A0ABX5EBU9</accession>
<comment type="caution">
    <text evidence="9">The sequence shown here is derived from an EMBL/GenBank/DDBJ whole genome shotgun (WGS) entry which is preliminary data.</text>
</comment>
<evidence type="ECO:0000256" key="7">
    <source>
        <dbReference type="SAM" id="Phobius"/>
    </source>
</evidence>
<dbReference type="Proteomes" id="UP000239895">
    <property type="component" value="Unassembled WGS sequence"/>
</dbReference>
<dbReference type="RefSeq" id="WP_106268382.1">
    <property type="nucleotide sequence ID" value="NZ_PVTX01000008.1"/>
</dbReference>
<proteinExistence type="inferred from homology"/>
<evidence type="ECO:0000313" key="9">
    <source>
        <dbReference type="EMBL" id="PRZ05053.1"/>
    </source>
</evidence>
<gene>
    <name evidence="9" type="ORF">BCL65_10832</name>
</gene>